<dbReference type="GO" id="GO:0006302">
    <property type="term" value="P:double-strand break repair"/>
    <property type="evidence" value="ECO:0007669"/>
    <property type="project" value="TreeGrafter"/>
</dbReference>
<keyword evidence="4" id="KW-0540">Nuclease</keyword>
<comment type="cofactor">
    <cofactor evidence="1">
        <name>Mn(2+)</name>
        <dbReference type="ChEBI" id="CHEBI:29035"/>
    </cofactor>
</comment>
<dbReference type="AlphaFoldDB" id="A0A364N7Q4"/>
<dbReference type="EMBL" id="QGDH01000037">
    <property type="protein sequence ID" value="RAR13310.1"/>
    <property type="molecule type" value="Genomic_DNA"/>
</dbReference>
<dbReference type="InterPro" id="IPR036691">
    <property type="entry name" value="Endo/exonu/phosph_ase_sf"/>
</dbReference>
<proteinExistence type="predicted"/>
<evidence type="ECO:0000256" key="1">
    <source>
        <dbReference type="ARBA" id="ARBA00001936"/>
    </source>
</evidence>
<keyword evidence="10" id="KW-0539">Nucleus</keyword>
<keyword evidence="7" id="KW-0378">Hydrolase</keyword>
<evidence type="ECO:0000256" key="4">
    <source>
        <dbReference type="ARBA" id="ARBA00022722"/>
    </source>
</evidence>
<evidence type="ECO:0000256" key="2">
    <source>
        <dbReference type="ARBA" id="ARBA00001946"/>
    </source>
</evidence>
<protein>
    <submittedName>
        <fullName evidence="12">Endonuclease exonuclease phosphatase family protein</fullName>
    </submittedName>
</protein>
<evidence type="ECO:0000256" key="3">
    <source>
        <dbReference type="ARBA" id="ARBA00004322"/>
    </source>
</evidence>
<reference evidence="13" key="1">
    <citation type="submission" date="2018-05" db="EMBL/GenBank/DDBJ databases">
        <title>Draft genome sequence of Stemphylium lycopersici strain CIDEFI 213.</title>
        <authorList>
            <person name="Medina R."/>
            <person name="Franco M.E.E."/>
            <person name="Lucentini C.G."/>
            <person name="Saparrat M.C.N."/>
            <person name="Balatti P.A."/>
        </authorList>
    </citation>
    <scope>NUCLEOTIDE SEQUENCE [LARGE SCALE GENOMIC DNA]</scope>
    <source>
        <strain evidence="13">CIDEFI 213</strain>
    </source>
</reference>
<keyword evidence="12" id="KW-0269">Exonuclease</keyword>
<gene>
    <name evidence="12" type="ORF">DDE83_003309</name>
</gene>
<dbReference type="GO" id="GO:0046872">
    <property type="term" value="F:metal ion binding"/>
    <property type="evidence" value="ECO:0007669"/>
    <property type="project" value="UniProtKB-KW"/>
</dbReference>
<evidence type="ECO:0000313" key="12">
    <source>
        <dbReference type="EMBL" id="RAR13310.1"/>
    </source>
</evidence>
<evidence type="ECO:0000256" key="6">
    <source>
        <dbReference type="ARBA" id="ARBA00022763"/>
    </source>
</evidence>
<keyword evidence="6" id="KW-0227">DNA damage</keyword>
<keyword evidence="9" id="KW-0234">DNA repair</keyword>
<keyword evidence="8" id="KW-0460">Magnesium</keyword>
<evidence type="ECO:0000256" key="10">
    <source>
        <dbReference type="ARBA" id="ARBA00023242"/>
    </source>
</evidence>
<dbReference type="Pfam" id="PF03372">
    <property type="entry name" value="Exo_endo_phos"/>
    <property type="match status" value="1"/>
</dbReference>
<feature type="domain" description="Endonuclease/exonuclease/phosphatase" evidence="11">
    <location>
        <begin position="71"/>
        <end position="331"/>
    </location>
</feature>
<dbReference type="GO" id="GO:0004519">
    <property type="term" value="F:endonuclease activity"/>
    <property type="evidence" value="ECO:0007669"/>
    <property type="project" value="UniProtKB-KW"/>
</dbReference>
<dbReference type="PANTHER" id="PTHR15822">
    <property type="entry name" value="TRAF AND TNF RECEPTOR-ASSOCIATED PROTEIN"/>
    <property type="match status" value="1"/>
</dbReference>
<evidence type="ECO:0000259" key="11">
    <source>
        <dbReference type="Pfam" id="PF03372"/>
    </source>
</evidence>
<dbReference type="SUPFAM" id="SSF56219">
    <property type="entry name" value="DNase I-like"/>
    <property type="match status" value="1"/>
</dbReference>
<comment type="subcellular location">
    <subcellularLocation>
        <location evidence="3">Nucleus</location>
        <location evidence="3">PML body</location>
    </subcellularLocation>
</comment>
<dbReference type="Gene3D" id="3.60.10.10">
    <property type="entry name" value="Endonuclease/exonuclease/phosphatase"/>
    <property type="match status" value="1"/>
</dbReference>
<dbReference type="InterPro" id="IPR051547">
    <property type="entry name" value="TDP2-like"/>
</dbReference>
<comment type="cofactor">
    <cofactor evidence="2">
        <name>Mg(2+)</name>
        <dbReference type="ChEBI" id="CHEBI:18420"/>
    </cofactor>
</comment>
<sequence>MASAKPTPAMEAIAATLPSAIEKCEDAFYNPRHQDYYHISSKGIWQPASAHQTPTSDNSLPALHARRIRLISWNIDVLIPFARERMSAALNHLNELVLSTPQDVAIIIFLQEMGVSDMVQIRESAWVKQRFNLTEVDENNWLSPHYGTTTLVDRRLQINSVFRVPWYSKFNRDGLFVDVSLSSSIEPGPEKRVMRVCNVHLESLVADPPVRPIQLATARQYLAQSNVSSGIVAGDFNAIQPFDRTLHTENNLTDAYLHCNKTGDEEDGYTWGHQVSQALRNRFGCSRMDKAMYMGSIRAERFERIGVDVKVAEEHGEKMRKEGHLEWVTDHYGVMADFELSSDEELNQVKPSSTR</sequence>
<dbReference type="InterPro" id="IPR005135">
    <property type="entry name" value="Endo/exonuclease/phosphatase"/>
</dbReference>
<dbReference type="GO" id="GO:0003697">
    <property type="term" value="F:single-stranded DNA binding"/>
    <property type="evidence" value="ECO:0007669"/>
    <property type="project" value="TreeGrafter"/>
</dbReference>
<evidence type="ECO:0000256" key="9">
    <source>
        <dbReference type="ARBA" id="ARBA00023204"/>
    </source>
</evidence>
<comment type="caution">
    <text evidence="12">The sequence shown here is derived from an EMBL/GenBank/DDBJ whole genome shotgun (WGS) entry which is preliminary data.</text>
</comment>
<evidence type="ECO:0000256" key="5">
    <source>
        <dbReference type="ARBA" id="ARBA00022723"/>
    </source>
</evidence>
<name>A0A364N7Q4_STELY</name>
<dbReference type="Proteomes" id="UP000249619">
    <property type="component" value="Unassembled WGS sequence"/>
</dbReference>
<dbReference type="GO" id="GO:0070260">
    <property type="term" value="F:5'-tyrosyl-DNA phosphodiesterase activity"/>
    <property type="evidence" value="ECO:0007669"/>
    <property type="project" value="TreeGrafter"/>
</dbReference>
<keyword evidence="13" id="KW-1185">Reference proteome</keyword>
<accession>A0A364N7Q4</accession>
<organism evidence="12 13">
    <name type="scientific">Stemphylium lycopersici</name>
    <name type="common">Tomato gray leaf spot disease fungus</name>
    <name type="synonym">Thyrospora lycopersici</name>
    <dbReference type="NCBI Taxonomy" id="183478"/>
    <lineage>
        <taxon>Eukaryota</taxon>
        <taxon>Fungi</taxon>
        <taxon>Dikarya</taxon>
        <taxon>Ascomycota</taxon>
        <taxon>Pezizomycotina</taxon>
        <taxon>Dothideomycetes</taxon>
        <taxon>Pleosporomycetidae</taxon>
        <taxon>Pleosporales</taxon>
        <taxon>Pleosporineae</taxon>
        <taxon>Pleosporaceae</taxon>
        <taxon>Stemphylium</taxon>
    </lineage>
</organism>
<dbReference type="GO" id="GO:0005737">
    <property type="term" value="C:cytoplasm"/>
    <property type="evidence" value="ECO:0007669"/>
    <property type="project" value="TreeGrafter"/>
</dbReference>
<evidence type="ECO:0000256" key="8">
    <source>
        <dbReference type="ARBA" id="ARBA00022842"/>
    </source>
</evidence>
<dbReference type="CDD" id="cd09080">
    <property type="entry name" value="TDP2"/>
    <property type="match status" value="1"/>
</dbReference>
<dbReference type="PANTHER" id="PTHR15822:SF4">
    <property type="entry name" value="TYROSYL-DNA PHOSPHODIESTERASE 2"/>
    <property type="match status" value="1"/>
</dbReference>
<evidence type="ECO:0000313" key="13">
    <source>
        <dbReference type="Proteomes" id="UP000249619"/>
    </source>
</evidence>
<keyword evidence="5" id="KW-0479">Metal-binding</keyword>
<dbReference type="GO" id="GO:0004527">
    <property type="term" value="F:exonuclease activity"/>
    <property type="evidence" value="ECO:0007669"/>
    <property type="project" value="UniProtKB-KW"/>
</dbReference>
<evidence type="ECO:0000256" key="7">
    <source>
        <dbReference type="ARBA" id="ARBA00022801"/>
    </source>
</evidence>
<keyword evidence="12" id="KW-0255">Endonuclease</keyword>